<dbReference type="InterPro" id="IPR001375">
    <property type="entry name" value="Peptidase_S9_cat"/>
</dbReference>
<evidence type="ECO:0000313" key="6">
    <source>
        <dbReference type="Proteomes" id="UP001158067"/>
    </source>
</evidence>
<accession>A0ABY1QFM1</accession>
<dbReference type="PANTHER" id="PTHR11731">
    <property type="entry name" value="PROTEASE FAMILY S9B,C DIPEPTIDYL-PEPTIDASE IV-RELATED"/>
    <property type="match status" value="1"/>
</dbReference>
<feature type="domain" description="Dipeptidylpeptidase IV N-terminal" evidence="4">
    <location>
        <begin position="121"/>
        <end position="409"/>
    </location>
</feature>
<dbReference type="Proteomes" id="UP001158067">
    <property type="component" value="Unassembled WGS sequence"/>
</dbReference>
<dbReference type="SUPFAM" id="SSF53474">
    <property type="entry name" value="alpha/beta-Hydrolases"/>
    <property type="match status" value="1"/>
</dbReference>
<evidence type="ECO:0000256" key="1">
    <source>
        <dbReference type="SAM" id="MobiDB-lite"/>
    </source>
</evidence>
<dbReference type="InterPro" id="IPR029058">
    <property type="entry name" value="AB_hydrolase_fold"/>
</dbReference>
<dbReference type="PANTHER" id="PTHR11731:SF193">
    <property type="entry name" value="DIPEPTIDYL PEPTIDASE 9"/>
    <property type="match status" value="1"/>
</dbReference>
<dbReference type="EMBL" id="FXUG01000012">
    <property type="protein sequence ID" value="SMP69872.1"/>
    <property type="molecule type" value="Genomic_DNA"/>
</dbReference>
<dbReference type="InterPro" id="IPR050278">
    <property type="entry name" value="Serine_Prot_S9B/DPPIV"/>
</dbReference>
<keyword evidence="2" id="KW-0732">Signal</keyword>
<comment type="caution">
    <text evidence="5">The sequence shown here is derived from an EMBL/GenBank/DDBJ whole genome shotgun (WGS) entry which is preliminary data.</text>
</comment>
<feature type="compositionally biased region" description="Basic and acidic residues" evidence="1">
    <location>
        <begin position="93"/>
        <end position="102"/>
    </location>
</feature>
<organism evidence="5 6">
    <name type="scientific">Neorhodopirellula lusitana</name>
    <dbReference type="NCBI Taxonomy" id="445327"/>
    <lineage>
        <taxon>Bacteria</taxon>
        <taxon>Pseudomonadati</taxon>
        <taxon>Planctomycetota</taxon>
        <taxon>Planctomycetia</taxon>
        <taxon>Pirellulales</taxon>
        <taxon>Pirellulaceae</taxon>
        <taxon>Neorhodopirellula</taxon>
    </lineage>
</organism>
<feature type="chain" id="PRO_5045895834" evidence="2">
    <location>
        <begin position="21"/>
        <end position="708"/>
    </location>
</feature>
<dbReference type="SUPFAM" id="SSF82171">
    <property type="entry name" value="DPP6 N-terminal domain-like"/>
    <property type="match status" value="1"/>
</dbReference>
<feature type="region of interest" description="Disordered" evidence="1">
    <location>
        <begin position="61"/>
        <end position="126"/>
    </location>
</feature>
<evidence type="ECO:0000256" key="2">
    <source>
        <dbReference type="SAM" id="SignalP"/>
    </source>
</evidence>
<dbReference type="InterPro" id="IPR002469">
    <property type="entry name" value="Peptidase_S9B_N"/>
</dbReference>
<dbReference type="RefSeq" id="WP_283434254.1">
    <property type="nucleotide sequence ID" value="NZ_FXUG01000012.1"/>
</dbReference>
<gene>
    <name evidence="5" type="ORF">SAMN06265222_112118</name>
</gene>
<name>A0ABY1QFM1_9BACT</name>
<protein>
    <submittedName>
        <fullName evidence="5">Dipeptidyl-peptidase-4</fullName>
    </submittedName>
</protein>
<feature type="signal peptide" evidence="2">
    <location>
        <begin position="1"/>
        <end position="20"/>
    </location>
</feature>
<feature type="domain" description="Peptidase S9 prolyl oligopeptidase catalytic" evidence="3">
    <location>
        <begin position="500"/>
        <end position="696"/>
    </location>
</feature>
<keyword evidence="6" id="KW-1185">Reference proteome</keyword>
<evidence type="ECO:0000259" key="3">
    <source>
        <dbReference type="Pfam" id="PF00326"/>
    </source>
</evidence>
<feature type="compositionally biased region" description="Basic residues" evidence="1">
    <location>
        <begin position="103"/>
        <end position="116"/>
    </location>
</feature>
<proteinExistence type="predicted"/>
<dbReference type="Gene3D" id="2.140.10.30">
    <property type="entry name" value="Dipeptidylpeptidase IV, N-terminal domain"/>
    <property type="match status" value="1"/>
</dbReference>
<dbReference type="Pfam" id="PF00930">
    <property type="entry name" value="DPPIV_N"/>
    <property type="match status" value="1"/>
</dbReference>
<reference evidence="5 6" key="1">
    <citation type="submission" date="2017-05" db="EMBL/GenBank/DDBJ databases">
        <authorList>
            <person name="Varghese N."/>
            <person name="Submissions S."/>
        </authorList>
    </citation>
    <scope>NUCLEOTIDE SEQUENCE [LARGE SCALE GENOMIC DNA]</scope>
    <source>
        <strain evidence="5 6">DSM 25457</strain>
    </source>
</reference>
<evidence type="ECO:0000313" key="5">
    <source>
        <dbReference type="EMBL" id="SMP69872.1"/>
    </source>
</evidence>
<dbReference type="Gene3D" id="3.40.50.1820">
    <property type="entry name" value="alpha/beta hydrolase"/>
    <property type="match status" value="1"/>
</dbReference>
<dbReference type="Pfam" id="PF00326">
    <property type="entry name" value="Peptidase_S9"/>
    <property type="match status" value="1"/>
</dbReference>
<sequence>MRPKLSFVFACVLLASFLGADTRVVFAEAPHDSTWQKEASQRLKAIYDNSEFKPVEFDPTWKSDSSSFTVRQADPETKKPAMWRYDAATGKRTKVDTDDSKKPGRGKQAGRGRRGGRGGVVSPNGKKVLETRDRKLFVRDLDSDQSTQLTPDVADREISYGNLSWSPNGEYVLFAESDRTELERRPVLVPGDPTFPKVEMTPYARVGGKIVAQRVGVVKANGEGFQWLPLEMPEDGFYLGQVEWAGNSTEILVETMTRFRDEHDFWLATVGGEMKRIYHDTNEAWAVGSHGLVTGLNWVQGGDAFVALSEQDGWRHAYLCLRNGKQETKLTVGDYDIIDRAVIDEDGGWFYFYASPDNATQKYLYRVPMDGSGTLERITPKDQPGTHEYIFSPDAKYAVHTYSTLNSPPVVDLVEVAGHRVVSVLEDNAELRERSKQIIANPTEFVQLDIGGGVVMDASVTKPKDFDPTKKYPVFVYVYGEPYLQTVLDRWGAAQIDFLRVVADAGYITVSIDNRGTACPKGAAWRRSVFGSLGPLSTEEQAAALKELGRMHSYVDLSRVAIWGWSGGGSNTLNALFRKPDVYHVGIAVVPKPQPWLYNAWFQEIYMRTREVNAEGYERSAPINFAEGLKGKLLIVTGSGETNTHIQIIEGLVDRLIELGKPFDYMVYPNRDHGLREGTGTVVHVRMLILRYLIENLPRGPQPVAAKA</sequence>
<evidence type="ECO:0000259" key="4">
    <source>
        <dbReference type="Pfam" id="PF00930"/>
    </source>
</evidence>